<keyword evidence="1" id="KW-0732">Signal</keyword>
<dbReference type="Proteomes" id="UP000054558">
    <property type="component" value="Unassembled WGS sequence"/>
</dbReference>
<protein>
    <recommendedName>
        <fullName evidence="4">Class I SAM-dependent methyltransferase</fullName>
    </recommendedName>
</protein>
<gene>
    <name evidence="2" type="ORF">KFL_004220050</name>
</gene>
<dbReference type="OrthoDB" id="10259187at2759"/>
<reference evidence="2 3" key="1">
    <citation type="journal article" date="2014" name="Nat. Commun.">
        <title>Klebsormidium flaccidum genome reveals primary factors for plant terrestrial adaptation.</title>
        <authorList>
            <person name="Hori K."/>
            <person name="Maruyama F."/>
            <person name="Fujisawa T."/>
            <person name="Togashi T."/>
            <person name="Yamamoto N."/>
            <person name="Seo M."/>
            <person name="Sato S."/>
            <person name="Yamada T."/>
            <person name="Mori H."/>
            <person name="Tajima N."/>
            <person name="Moriyama T."/>
            <person name="Ikeuchi M."/>
            <person name="Watanabe M."/>
            <person name="Wada H."/>
            <person name="Kobayashi K."/>
            <person name="Saito M."/>
            <person name="Masuda T."/>
            <person name="Sasaki-Sekimoto Y."/>
            <person name="Mashiguchi K."/>
            <person name="Awai K."/>
            <person name="Shimojima M."/>
            <person name="Masuda S."/>
            <person name="Iwai M."/>
            <person name="Nobusawa T."/>
            <person name="Narise T."/>
            <person name="Kondo S."/>
            <person name="Saito H."/>
            <person name="Sato R."/>
            <person name="Murakawa M."/>
            <person name="Ihara Y."/>
            <person name="Oshima-Yamada Y."/>
            <person name="Ohtaka K."/>
            <person name="Satoh M."/>
            <person name="Sonobe K."/>
            <person name="Ishii M."/>
            <person name="Ohtani R."/>
            <person name="Kanamori-Sato M."/>
            <person name="Honoki R."/>
            <person name="Miyazaki D."/>
            <person name="Mochizuki H."/>
            <person name="Umetsu J."/>
            <person name="Higashi K."/>
            <person name="Shibata D."/>
            <person name="Kamiya Y."/>
            <person name="Sato N."/>
            <person name="Nakamura Y."/>
            <person name="Tabata S."/>
            <person name="Ida S."/>
            <person name="Kurokawa K."/>
            <person name="Ohta H."/>
        </authorList>
    </citation>
    <scope>NUCLEOTIDE SEQUENCE [LARGE SCALE GENOMIC DNA]</scope>
    <source>
        <strain evidence="2 3">NIES-2285</strain>
    </source>
</reference>
<dbReference type="AlphaFoldDB" id="A0A1Y1II21"/>
<organism evidence="2 3">
    <name type="scientific">Klebsormidium nitens</name>
    <name type="common">Green alga</name>
    <name type="synonym">Ulothrix nitens</name>
    <dbReference type="NCBI Taxonomy" id="105231"/>
    <lineage>
        <taxon>Eukaryota</taxon>
        <taxon>Viridiplantae</taxon>
        <taxon>Streptophyta</taxon>
        <taxon>Klebsormidiophyceae</taxon>
        <taxon>Klebsormidiales</taxon>
        <taxon>Klebsormidiaceae</taxon>
        <taxon>Klebsormidium</taxon>
    </lineage>
</organism>
<evidence type="ECO:0000256" key="1">
    <source>
        <dbReference type="SAM" id="SignalP"/>
    </source>
</evidence>
<name>A0A1Y1II21_KLENI</name>
<keyword evidence="3" id="KW-1185">Reference proteome</keyword>
<evidence type="ECO:0000313" key="3">
    <source>
        <dbReference type="Proteomes" id="UP000054558"/>
    </source>
</evidence>
<evidence type="ECO:0000313" key="2">
    <source>
        <dbReference type="EMBL" id="GAQ88366.1"/>
    </source>
</evidence>
<sequence>MPFLLGALVTAIFFQTSSLGTFFSSGTIAEVQAVSVEVNRTRIDALFQKLWKEREGQVWMSKEEAQMVVQYLEPGQTMWEWGSGGSTTFFSHFVSEYYSVEHDEVWFNTVKEQLTADPVLSKKVSYQHVASVPYERVWPGPPSIGANYAQYIRAVPEDLKVDRFLVDGRARPQCAIEALFHFRDPQDSILFLHDFWDTVQRGHYKLVLLLYEMIDTVLEEQSLVVLRPKPDWRERLARFAYPEWWVGATADDSATPVQIIRVLD</sequence>
<accession>A0A1Y1II21</accession>
<feature type="signal peptide" evidence="1">
    <location>
        <begin position="1"/>
        <end position="19"/>
    </location>
</feature>
<proteinExistence type="predicted"/>
<dbReference type="EMBL" id="DF237371">
    <property type="protein sequence ID" value="GAQ88366.1"/>
    <property type="molecule type" value="Genomic_DNA"/>
</dbReference>
<dbReference type="Gene3D" id="3.40.50.150">
    <property type="entry name" value="Vaccinia Virus protein VP39"/>
    <property type="match status" value="1"/>
</dbReference>
<evidence type="ECO:0008006" key="4">
    <source>
        <dbReference type="Google" id="ProtNLM"/>
    </source>
</evidence>
<feature type="chain" id="PRO_5012259833" description="Class I SAM-dependent methyltransferase" evidence="1">
    <location>
        <begin position="20"/>
        <end position="264"/>
    </location>
</feature>
<dbReference type="InterPro" id="IPR029063">
    <property type="entry name" value="SAM-dependent_MTases_sf"/>
</dbReference>